<accession>A0A2I0TUX2</accession>
<reference evidence="3" key="1">
    <citation type="submission" date="2017-11" db="EMBL/GenBank/DDBJ databases">
        <authorList>
            <person name="Lima N.C."/>
            <person name="Parody-Merino A.M."/>
            <person name="Battley P.F."/>
            <person name="Fidler A.E."/>
            <person name="Prosdocimi F."/>
        </authorList>
    </citation>
    <scope>NUCLEOTIDE SEQUENCE [LARGE SCALE GENOMIC DNA]</scope>
</reference>
<dbReference type="Proteomes" id="UP000233556">
    <property type="component" value="Unassembled WGS sequence"/>
</dbReference>
<keyword evidence="3" id="KW-1185">Reference proteome</keyword>
<reference evidence="3" key="2">
    <citation type="submission" date="2017-12" db="EMBL/GenBank/DDBJ databases">
        <title>Genome sequence of the Bar-tailed Godwit (Limosa lapponica baueri).</title>
        <authorList>
            <person name="Lima N.C.B."/>
            <person name="Parody-Merino A.M."/>
            <person name="Battley P.F."/>
            <person name="Fidler A.E."/>
            <person name="Prosdocimi F."/>
        </authorList>
    </citation>
    <scope>NUCLEOTIDE SEQUENCE [LARGE SCALE GENOMIC DNA]</scope>
</reference>
<proteinExistence type="predicted"/>
<organism evidence="2 3">
    <name type="scientific">Limosa lapponica baueri</name>
    <dbReference type="NCBI Taxonomy" id="1758121"/>
    <lineage>
        <taxon>Eukaryota</taxon>
        <taxon>Metazoa</taxon>
        <taxon>Chordata</taxon>
        <taxon>Craniata</taxon>
        <taxon>Vertebrata</taxon>
        <taxon>Euteleostomi</taxon>
        <taxon>Archelosauria</taxon>
        <taxon>Archosauria</taxon>
        <taxon>Dinosauria</taxon>
        <taxon>Saurischia</taxon>
        <taxon>Theropoda</taxon>
        <taxon>Coelurosauria</taxon>
        <taxon>Aves</taxon>
        <taxon>Neognathae</taxon>
        <taxon>Neoaves</taxon>
        <taxon>Charadriiformes</taxon>
        <taxon>Scolopacidae</taxon>
        <taxon>Limosa</taxon>
    </lineage>
</organism>
<protein>
    <submittedName>
        <fullName evidence="2">Uncharacterized protein</fullName>
    </submittedName>
</protein>
<dbReference type="AlphaFoldDB" id="A0A2I0TUX2"/>
<evidence type="ECO:0000313" key="2">
    <source>
        <dbReference type="EMBL" id="PKU37597.1"/>
    </source>
</evidence>
<feature type="region of interest" description="Disordered" evidence="1">
    <location>
        <begin position="1"/>
        <end position="36"/>
    </location>
</feature>
<evidence type="ECO:0000313" key="3">
    <source>
        <dbReference type="Proteomes" id="UP000233556"/>
    </source>
</evidence>
<dbReference type="EMBL" id="KZ507070">
    <property type="protein sequence ID" value="PKU37597.1"/>
    <property type="molecule type" value="Genomic_DNA"/>
</dbReference>
<sequence length="77" mass="7683">MLSEAGQDVLAARPVSPRGPANPDSSSPPIRDAPDALGAVTASISVDAGITRSLAGKQGTGIASKAGEHHDQPQILT</sequence>
<evidence type="ECO:0000256" key="1">
    <source>
        <dbReference type="SAM" id="MobiDB-lite"/>
    </source>
</evidence>
<name>A0A2I0TUX2_LIMLA</name>
<gene>
    <name evidence="2" type="ORF">llap_12099</name>
</gene>